<dbReference type="KEGG" id="pyr:P186_2252"/>
<dbReference type="InterPro" id="IPR007560">
    <property type="entry name" value="Restrct_endonuc_IV_Mrr"/>
</dbReference>
<dbReference type="OrthoDB" id="26378at2157"/>
<gene>
    <name evidence="2" type="ORF">P186_2252</name>
</gene>
<dbReference type="eggNOG" id="arCOG03727">
    <property type="taxonomic scope" value="Archaea"/>
</dbReference>
<dbReference type="InterPro" id="IPR011335">
    <property type="entry name" value="Restrct_endonuc-II-like"/>
</dbReference>
<dbReference type="Proteomes" id="UP000005867">
    <property type="component" value="Chromosome"/>
</dbReference>
<dbReference type="BioCyc" id="PSP1104324:GJSN-2203-MONOMER"/>
<dbReference type="HOGENOM" id="CLU_126932_0_0_2"/>
<dbReference type="Pfam" id="PF04471">
    <property type="entry name" value="Mrr_cat"/>
    <property type="match status" value="1"/>
</dbReference>
<evidence type="ECO:0000259" key="1">
    <source>
        <dbReference type="Pfam" id="PF04471"/>
    </source>
</evidence>
<protein>
    <recommendedName>
        <fullName evidence="1">Restriction endonuclease type IV Mrr domain-containing protein</fullName>
    </recommendedName>
</protein>
<keyword evidence="3" id="KW-1185">Reference proteome</keyword>
<accession>G7VBM7</accession>
<organism evidence="2 3">
    <name type="scientific">Pyrobaculum ferrireducens</name>
    <dbReference type="NCBI Taxonomy" id="1104324"/>
    <lineage>
        <taxon>Archaea</taxon>
        <taxon>Thermoproteota</taxon>
        <taxon>Thermoprotei</taxon>
        <taxon>Thermoproteales</taxon>
        <taxon>Thermoproteaceae</taxon>
        <taxon>Pyrobaculum</taxon>
    </lineage>
</organism>
<dbReference type="EMBL" id="CP003098">
    <property type="protein sequence ID" value="AET33644.1"/>
    <property type="molecule type" value="Genomic_DNA"/>
</dbReference>
<dbReference type="SUPFAM" id="SSF52980">
    <property type="entry name" value="Restriction endonuclease-like"/>
    <property type="match status" value="1"/>
</dbReference>
<dbReference type="GO" id="GO:0004519">
    <property type="term" value="F:endonuclease activity"/>
    <property type="evidence" value="ECO:0007669"/>
    <property type="project" value="InterPro"/>
</dbReference>
<dbReference type="AlphaFoldDB" id="G7VBM7"/>
<dbReference type="GO" id="GO:0009307">
    <property type="term" value="P:DNA restriction-modification system"/>
    <property type="evidence" value="ECO:0007669"/>
    <property type="project" value="InterPro"/>
</dbReference>
<reference evidence="2 3" key="1">
    <citation type="journal article" date="2012" name="J. Bacteriol.">
        <title>Complete genome sequence of strain 1860, a crenarchaeon of the genus pyrobaculum able to grow with various electron acceptors.</title>
        <authorList>
            <person name="Mardanov A.V."/>
            <person name="Gumerov V.M."/>
            <person name="Slobodkina G.B."/>
            <person name="Beletsky A.V."/>
            <person name="Bonch-Osmolovskaya E.A."/>
            <person name="Ravin N.V."/>
            <person name="Skryabin K.G."/>
        </authorList>
    </citation>
    <scope>NUCLEOTIDE SEQUENCE [LARGE SCALE GENOMIC DNA]</scope>
    <source>
        <strain evidence="2 3">1860</strain>
    </source>
</reference>
<sequence>MCIREIAVKSFLEGDKSSAECLTALGILDRGEPLTRSYVLYKALKMGIPVSSYIKKLNWYEFEEYIRYVFSEYGFNTSSNVRLECDGGAEFDIIAWSREVAFVIEAKKWKGGGRWAEVAQRHLKKVARCVGKLLAFSPSIVPIVVTSTDASLISSGVAVVPAWKIGSFLASFNDFKNQVAVFR</sequence>
<feature type="domain" description="Restriction endonuclease type IV Mrr" evidence="1">
    <location>
        <begin position="54"/>
        <end position="129"/>
    </location>
</feature>
<dbReference type="RefSeq" id="WP_014289469.1">
    <property type="nucleotide sequence ID" value="NC_016645.1"/>
</dbReference>
<proteinExistence type="predicted"/>
<evidence type="ECO:0000313" key="2">
    <source>
        <dbReference type="EMBL" id="AET33644.1"/>
    </source>
</evidence>
<name>G7VBM7_9CREN</name>
<dbReference type="GeneID" id="11593856"/>
<dbReference type="GO" id="GO:0003677">
    <property type="term" value="F:DNA binding"/>
    <property type="evidence" value="ECO:0007669"/>
    <property type="project" value="InterPro"/>
</dbReference>
<evidence type="ECO:0000313" key="3">
    <source>
        <dbReference type="Proteomes" id="UP000005867"/>
    </source>
</evidence>